<proteinExistence type="predicted"/>
<comment type="caution">
    <text evidence="2">The sequence shown here is derived from an EMBL/GenBank/DDBJ whole genome shotgun (WGS) entry which is preliminary data.</text>
</comment>
<protein>
    <recommendedName>
        <fullName evidence="1">CRAL-TRIO domain-containing protein</fullName>
    </recommendedName>
</protein>
<evidence type="ECO:0000313" key="3">
    <source>
        <dbReference type="Proteomes" id="UP001562425"/>
    </source>
</evidence>
<evidence type="ECO:0000259" key="1">
    <source>
        <dbReference type="Pfam" id="PF00650"/>
    </source>
</evidence>
<dbReference type="Gene3D" id="1.10.8.20">
    <property type="entry name" value="N-terminal domain of phosphatidylinositol transfer protein sec14p"/>
    <property type="match status" value="1"/>
</dbReference>
<accession>A0ABD1CJA7</accession>
<dbReference type="InterPro" id="IPR036273">
    <property type="entry name" value="CRAL/TRIO_N_dom_sf"/>
</dbReference>
<feature type="domain" description="CRAL-TRIO" evidence="1">
    <location>
        <begin position="115"/>
        <end position="224"/>
    </location>
</feature>
<dbReference type="Gene3D" id="3.40.525.10">
    <property type="entry name" value="CRAL-TRIO lipid binding domain"/>
    <property type="match status" value="1"/>
</dbReference>
<reference evidence="2 3" key="1">
    <citation type="submission" date="2024-05" db="EMBL/GenBank/DDBJ databases">
        <title>Culex pipiens pipiens assembly and annotation.</title>
        <authorList>
            <person name="Alout H."/>
            <person name="Durand T."/>
        </authorList>
    </citation>
    <scope>NUCLEOTIDE SEQUENCE [LARGE SCALE GENOMIC DNA]</scope>
    <source>
        <strain evidence="2">HA-2024</strain>
        <tissue evidence="2">Whole body</tissue>
    </source>
</reference>
<evidence type="ECO:0000313" key="2">
    <source>
        <dbReference type="EMBL" id="KAL1376473.1"/>
    </source>
</evidence>
<dbReference type="Pfam" id="PF00650">
    <property type="entry name" value="CRAL_TRIO"/>
    <property type="match status" value="1"/>
</dbReference>
<organism evidence="2 3">
    <name type="scientific">Culex pipiens pipiens</name>
    <name type="common">Northern house mosquito</name>
    <dbReference type="NCBI Taxonomy" id="38569"/>
    <lineage>
        <taxon>Eukaryota</taxon>
        <taxon>Metazoa</taxon>
        <taxon>Ecdysozoa</taxon>
        <taxon>Arthropoda</taxon>
        <taxon>Hexapoda</taxon>
        <taxon>Insecta</taxon>
        <taxon>Pterygota</taxon>
        <taxon>Neoptera</taxon>
        <taxon>Endopterygota</taxon>
        <taxon>Diptera</taxon>
        <taxon>Nematocera</taxon>
        <taxon>Culicoidea</taxon>
        <taxon>Culicidae</taxon>
        <taxon>Culicinae</taxon>
        <taxon>Culicini</taxon>
        <taxon>Culex</taxon>
        <taxon>Culex</taxon>
    </lineage>
</organism>
<gene>
    <name evidence="2" type="ORF">pipiens_004386</name>
</gene>
<dbReference type="SUPFAM" id="SSF46938">
    <property type="entry name" value="CRAL/TRIO N-terminal domain"/>
    <property type="match status" value="1"/>
</dbReference>
<dbReference type="EMBL" id="JBEHCU010011649">
    <property type="protein sequence ID" value="KAL1376473.1"/>
    <property type="molecule type" value="Genomic_DNA"/>
</dbReference>
<dbReference type="InterPro" id="IPR036865">
    <property type="entry name" value="CRAL-TRIO_dom_sf"/>
</dbReference>
<dbReference type="InterPro" id="IPR001251">
    <property type="entry name" value="CRAL-TRIO_dom"/>
</dbReference>
<dbReference type="PANTHER" id="PTHR10174">
    <property type="entry name" value="ALPHA-TOCOPHEROL TRANSFER PROTEIN-RELATED"/>
    <property type="match status" value="1"/>
</dbReference>
<name>A0ABD1CJA7_CULPP</name>
<sequence>MKYTKALTPADEDYKFPFGEELRKLAEEELGETDARRDHALQMLREWAEKNPRIAKIRMDSNFFLKFLRAKKFSIPIVQDTIERYILLRRTRDGQLFTRLDCRDPKVAKLLDLGYMFALPKRDRNGRRVIFYRPGVFDLNEFINEDMLRIHGICYETLAHDEENQIRGVVHAGVGTGIGLQYLTLFSIKEAVRIAKNGERIIPMRHREMHGCNINPALKVAMDLLPKEYGGEMPMAEMIKLWKQELEGYRSTLLHEDQMAVNLHMYSEAAKAGAVSALKQNLNGCLEATEKNGSYGLAGSFRKLEVD</sequence>
<dbReference type="AlphaFoldDB" id="A0ABD1CJA7"/>
<keyword evidence="3" id="KW-1185">Reference proteome</keyword>
<dbReference type="PANTHER" id="PTHR10174:SF208">
    <property type="entry name" value="CRAL-TRIO DOMAIN-CONTAINING PROTEIN DDB_G0278031"/>
    <property type="match status" value="1"/>
</dbReference>
<dbReference type="Proteomes" id="UP001562425">
    <property type="component" value="Unassembled WGS sequence"/>
</dbReference>
<dbReference type="SUPFAM" id="SSF52087">
    <property type="entry name" value="CRAL/TRIO domain"/>
    <property type="match status" value="1"/>
</dbReference>